<dbReference type="GO" id="GO:0046872">
    <property type="term" value="F:metal ion binding"/>
    <property type="evidence" value="ECO:0007669"/>
    <property type="project" value="UniProtKB-KW"/>
</dbReference>
<evidence type="ECO:0000256" key="10">
    <source>
        <dbReference type="ARBA" id="ARBA00022833"/>
    </source>
</evidence>
<organism evidence="18">
    <name type="scientific">Thiomonas intermedia (strain K12)</name>
    <name type="common">Thiobacillus intermedius</name>
    <dbReference type="NCBI Taxonomy" id="75379"/>
    <lineage>
        <taxon>Bacteria</taxon>
        <taxon>Pseudomonadati</taxon>
        <taxon>Pseudomonadota</taxon>
        <taxon>Betaproteobacteria</taxon>
        <taxon>Burkholderiales</taxon>
        <taxon>Thiomonas</taxon>
    </lineage>
</organism>
<sequence>MTSKRRFFVTTALPYANGPFHIGHIMEYIQADTWVRFQRMQGHEVHFVGADDAHGAPIMIAAEKAGKTPQQFVADIAAGRAQYLDGFHIRFDNWHNTDAPENHQLAQDIYRALRKNGLIAMRDIEQFFDPVKGMFLPDRYIKGQCPKCGAADQYGDACEVCGAVYAPTELKHPYSTLSGATPELRKSEHYFFQLSSDRCADYLRDWTQATNAHGQPHLQTEVLNKVREWFTTDENGHGGLADWDISRDAPYFGIEIPDAPGKYFYVWLDAPIGYLASLKNHFDKGQAAQHWHAPSRTAQSFDAFVADPAVEQVHFIGKDIVYFHTLFWPAMLHFSGRKTPSQINVHGFVTVGGEKMSKSRGTGISPLKYLDIGLNPEWLRYYLAAKLTARVEDVDFTPEDFVARVNSDLIGKYVNIASRAAKFISQYFDGKLGYAHNTGDLRDAAKALADDVAAAFEAREYARALREIMAYADRINTAFDAAQPWILAKDEARRAELQDACSQALAGFWLLSVMLSPVLPALTARVARELFGLERDFVWSDATELPQHAAPYQHLMHRIDPKRLDALFETDPPAAPVLAKPAAKPVAKPAAQAMTPTAPTADATQDPFITIDDFAKIDLRIARIAHAEAVEGSTKLLRLTLDVGETTPDGQPRTRNVFSGISSAYKPEDLIGKLTVLVANLAPRKMKFGLSEGMVLAASAADEKAQPGLYILEPHTGAQPGMRVR</sequence>
<feature type="binding site" evidence="16">
    <location>
        <position position="145"/>
    </location>
    <ligand>
        <name>Zn(2+)</name>
        <dbReference type="ChEBI" id="CHEBI:29105"/>
    </ligand>
</feature>
<dbReference type="eggNOG" id="COG0073">
    <property type="taxonomic scope" value="Bacteria"/>
</dbReference>
<dbReference type="NCBIfam" id="TIGR00399">
    <property type="entry name" value="metG_C_term"/>
    <property type="match status" value="1"/>
</dbReference>
<comment type="catalytic activity">
    <reaction evidence="15 16">
        <text>tRNA(Met) + L-methionine + ATP = L-methionyl-tRNA(Met) + AMP + diphosphate</text>
        <dbReference type="Rhea" id="RHEA:13481"/>
        <dbReference type="Rhea" id="RHEA-COMP:9667"/>
        <dbReference type="Rhea" id="RHEA-COMP:9698"/>
        <dbReference type="ChEBI" id="CHEBI:30616"/>
        <dbReference type="ChEBI" id="CHEBI:33019"/>
        <dbReference type="ChEBI" id="CHEBI:57844"/>
        <dbReference type="ChEBI" id="CHEBI:78442"/>
        <dbReference type="ChEBI" id="CHEBI:78530"/>
        <dbReference type="ChEBI" id="CHEBI:456215"/>
        <dbReference type="EC" id="6.1.1.10"/>
    </reaction>
</comment>
<dbReference type="EMBL" id="CP002021">
    <property type="protein sequence ID" value="ADG30382.1"/>
    <property type="molecule type" value="Genomic_DNA"/>
</dbReference>
<dbReference type="PANTHER" id="PTHR45765:SF1">
    <property type="entry name" value="METHIONINE--TRNA LIGASE, CYTOPLASMIC"/>
    <property type="match status" value="1"/>
</dbReference>
<dbReference type="STRING" id="75379.Tint_0988"/>
<keyword evidence="7 16" id="KW-0436">Ligase</keyword>
<comment type="subcellular location">
    <subcellularLocation>
        <location evidence="2 16">Cytoplasm</location>
    </subcellularLocation>
</comment>
<dbReference type="Pfam" id="PF09334">
    <property type="entry name" value="tRNA-synt_1g"/>
    <property type="match status" value="1"/>
</dbReference>
<dbReference type="BioCyc" id="TINT75379:TINT_RS04930-MONOMER"/>
<dbReference type="EC" id="6.1.1.10" evidence="16"/>
<keyword evidence="12 16" id="KW-0694">RNA-binding</keyword>
<dbReference type="NCBIfam" id="TIGR00398">
    <property type="entry name" value="metG"/>
    <property type="match status" value="1"/>
</dbReference>
<dbReference type="HAMAP" id="MF_00098">
    <property type="entry name" value="Met_tRNA_synth_type1"/>
    <property type="match status" value="1"/>
</dbReference>
<reference evidence="18" key="1">
    <citation type="submission" date="2010-04" db="EMBL/GenBank/DDBJ databases">
        <title>Complete sequence of Thiomonas intermedia K12.</title>
        <authorList>
            <consortium name="US DOE Joint Genome Institute"/>
            <person name="Lucas S."/>
            <person name="Copeland A."/>
            <person name="Lapidus A."/>
            <person name="Cheng J.-F."/>
            <person name="Bruce D."/>
            <person name="Goodwin L."/>
            <person name="Pitluck S."/>
            <person name="Davenport K."/>
            <person name="Detter J.C."/>
            <person name="Han C."/>
            <person name="Tapia R."/>
            <person name="Land M."/>
            <person name="Hauser L."/>
            <person name="Kyrpides N."/>
            <person name="Ovchinnikova G."/>
            <person name="Kerfeld C.A."/>
            <person name="Cannon G.C."/>
            <person name="Heinhorst S."/>
            <person name="Woyke T."/>
        </authorList>
    </citation>
    <scope>NUCLEOTIDE SEQUENCE [LARGE SCALE GENOMIC DNA]</scope>
    <source>
        <strain evidence="18">K12</strain>
    </source>
</reference>
<evidence type="ECO:0000256" key="15">
    <source>
        <dbReference type="ARBA" id="ARBA00047364"/>
    </source>
</evidence>
<evidence type="ECO:0000256" key="3">
    <source>
        <dbReference type="ARBA" id="ARBA00008258"/>
    </source>
</evidence>
<comment type="cofactor">
    <cofactor evidence="16">
        <name>Zn(2+)</name>
        <dbReference type="ChEBI" id="CHEBI:29105"/>
    </cofactor>
    <text evidence="16">Binds 1 zinc ion per subunit.</text>
</comment>
<evidence type="ECO:0000256" key="4">
    <source>
        <dbReference type="ARBA" id="ARBA00011738"/>
    </source>
</evidence>
<proteinExistence type="inferred from homology"/>
<dbReference type="InterPro" id="IPR004495">
    <property type="entry name" value="Met-tRNA-synth_bsu_C"/>
</dbReference>
<keyword evidence="11 16" id="KW-0067">ATP-binding</keyword>
<evidence type="ECO:0000313" key="18">
    <source>
        <dbReference type="EMBL" id="ADG30382.1"/>
    </source>
</evidence>
<dbReference type="InterPro" id="IPR001412">
    <property type="entry name" value="aa-tRNA-synth_I_CS"/>
</dbReference>
<dbReference type="InterPro" id="IPR023458">
    <property type="entry name" value="Met-tRNA_ligase_1"/>
</dbReference>
<dbReference type="SUPFAM" id="SSF52374">
    <property type="entry name" value="Nucleotidylyl transferase"/>
    <property type="match status" value="1"/>
</dbReference>
<evidence type="ECO:0000256" key="7">
    <source>
        <dbReference type="ARBA" id="ARBA00022598"/>
    </source>
</evidence>
<evidence type="ECO:0000256" key="16">
    <source>
        <dbReference type="HAMAP-Rule" id="MF_00098"/>
    </source>
</evidence>
<dbReference type="InterPro" id="IPR015413">
    <property type="entry name" value="Methionyl/Leucyl_tRNA_Synth"/>
</dbReference>
<accession>D5WZ44</accession>
<feature type="domain" description="TRNA-binding" evidence="17">
    <location>
        <begin position="613"/>
        <end position="725"/>
    </location>
</feature>
<dbReference type="Gene3D" id="2.20.28.20">
    <property type="entry name" value="Methionyl-tRNA synthetase, Zn-domain"/>
    <property type="match status" value="1"/>
</dbReference>
<dbReference type="GO" id="GO:0000049">
    <property type="term" value="F:tRNA binding"/>
    <property type="evidence" value="ECO:0007669"/>
    <property type="project" value="UniProtKB-UniRule"/>
</dbReference>
<dbReference type="InterPro" id="IPR014758">
    <property type="entry name" value="Met-tRNA_synth"/>
</dbReference>
<keyword evidence="8 16" id="KW-0479">Metal-binding</keyword>
<dbReference type="SUPFAM" id="SSF47323">
    <property type="entry name" value="Anticodon-binding domain of a subclass of class I aminoacyl-tRNA synthetases"/>
    <property type="match status" value="1"/>
</dbReference>
<dbReference type="GO" id="GO:0005829">
    <property type="term" value="C:cytosol"/>
    <property type="evidence" value="ECO:0007669"/>
    <property type="project" value="TreeGrafter"/>
</dbReference>
<keyword evidence="14 16" id="KW-0030">Aminoacyl-tRNA synthetase</keyword>
<dbReference type="SUPFAM" id="SSF50249">
    <property type="entry name" value="Nucleic acid-binding proteins"/>
    <property type="match status" value="1"/>
</dbReference>
<dbReference type="CDD" id="cd02800">
    <property type="entry name" value="tRNA_bind_EcMetRS_like"/>
    <property type="match status" value="1"/>
</dbReference>
<keyword evidence="10 16" id="KW-0862">Zinc</keyword>
<dbReference type="AlphaFoldDB" id="D5WZ44"/>
<dbReference type="InterPro" id="IPR014729">
    <property type="entry name" value="Rossmann-like_a/b/a_fold"/>
</dbReference>
<comment type="function">
    <text evidence="1 16">Is required not only for elongation of protein synthesis but also for the initiation of all mRNA translation through initiator tRNA(fMet) aminoacylation.</text>
</comment>
<keyword evidence="6 16" id="KW-0820">tRNA-binding</keyword>
<keyword evidence="13 16" id="KW-0648">Protein biosynthesis</keyword>
<dbReference type="CDD" id="cd00814">
    <property type="entry name" value="MetRS_core"/>
    <property type="match status" value="1"/>
</dbReference>
<dbReference type="InterPro" id="IPR041872">
    <property type="entry name" value="Anticodon_Met"/>
</dbReference>
<dbReference type="Gene3D" id="1.10.730.10">
    <property type="entry name" value="Isoleucyl-tRNA Synthetase, Domain 1"/>
    <property type="match status" value="1"/>
</dbReference>
<dbReference type="InterPro" id="IPR033911">
    <property type="entry name" value="MetRS_core"/>
</dbReference>
<dbReference type="PROSITE" id="PS00178">
    <property type="entry name" value="AA_TRNA_LIGASE_I"/>
    <property type="match status" value="1"/>
</dbReference>
<evidence type="ECO:0000256" key="9">
    <source>
        <dbReference type="ARBA" id="ARBA00022741"/>
    </source>
</evidence>
<dbReference type="SUPFAM" id="SSF57770">
    <property type="entry name" value="Methionyl-tRNA synthetase (MetRS), Zn-domain"/>
    <property type="match status" value="1"/>
</dbReference>
<evidence type="ECO:0000256" key="14">
    <source>
        <dbReference type="ARBA" id="ARBA00023146"/>
    </source>
</evidence>
<protein>
    <recommendedName>
        <fullName evidence="16">Methionine--tRNA ligase</fullName>
        <ecNumber evidence="16">6.1.1.10</ecNumber>
    </recommendedName>
    <alternativeName>
        <fullName evidence="16">Methionyl-tRNA synthetase</fullName>
        <shortName evidence="16">MetRS</shortName>
    </alternativeName>
</protein>
<comment type="subunit">
    <text evidence="4 16">Homodimer.</text>
</comment>
<feature type="binding site" evidence="16">
    <location>
        <position position="148"/>
    </location>
    <ligand>
        <name>Zn(2+)</name>
        <dbReference type="ChEBI" id="CHEBI:29105"/>
    </ligand>
</feature>
<gene>
    <name evidence="16" type="primary">metG</name>
    <name evidence="18" type="ordered locus">Tint_0988</name>
</gene>
<dbReference type="HOGENOM" id="CLU_009710_7_0_4"/>
<feature type="binding site" evidence="16">
    <location>
        <position position="358"/>
    </location>
    <ligand>
        <name>ATP</name>
        <dbReference type="ChEBI" id="CHEBI:30616"/>
    </ligand>
</feature>
<dbReference type="FunFam" id="2.20.28.20:FF:000001">
    <property type="entry name" value="Methionine--tRNA ligase"/>
    <property type="match status" value="1"/>
</dbReference>
<feature type="short sequence motif" description="'KMSKS' region" evidence="16">
    <location>
        <begin position="355"/>
        <end position="359"/>
    </location>
</feature>
<dbReference type="CDD" id="cd07957">
    <property type="entry name" value="Anticodon_Ia_Met"/>
    <property type="match status" value="1"/>
</dbReference>
<dbReference type="GO" id="GO:0004825">
    <property type="term" value="F:methionine-tRNA ligase activity"/>
    <property type="evidence" value="ECO:0007669"/>
    <property type="project" value="UniProtKB-UniRule"/>
</dbReference>
<dbReference type="Gene3D" id="3.40.50.620">
    <property type="entry name" value="HUPs"/>
    <property type="match status" value="1"/>
</dbReference>
<dbReference type="PANTHER" id="PTHR45765">
    <property type="entry name" value="METHIONINE--TRNA LIGASE"/>
    <property type="match status" value="1"/>
</dbReference>
<evidence type="ECO:0000256" key="12">
    <source>
        <dbReference type="ARBA" id="ARBA00022884"/>
    </source>
</evidence>
<feature type="binding site" evidence="16">
    <location>
        <position position="158"/>
    </location>
    <ligand>
        <name>Zn(2+)</name>
        <dbReference type="ChEBI" id="CHEBI:29105"/>
    </ligand>
</feature>
<dbReference type="InterPro" id="IPR009080">
    <property type="entry name" value="tRNAsynth_Ia_anticodon-bd"/>
</dbReference>
<dbReference type="eggNOG" id="COG0143">
    <property type="taxonomic scope" value="Bacteria"/>
</dbReference>
<feature type="short sequence motif" description="'HIGH' region" evidence="16">
    <location>
        <begin position="14"/>
        <end position="24"/>
    </location>
</feature>
<evidence type="ECO:0000256" key="11">
    <source>
        <dbReference type="ARBA" id="ARBA00022840"/>
    </source>
</evidence>
<name>D5WZ44_THIK1</name>
<dbReference type="InterPro" id="IPR029038">
    <property type="entry name" value="MetRS_Zn"/>
</dbReference>
<dbReference type="GO" id="GO:0006431">
    <property type="term" value="P:methionyl-tRNA aminoacylation"/>
    <property type="evidence" value="ECO:0007669"/>
    <property type="project" value="UniProtKB-UniRule"/>
</dbReference>
<evidence type="ECO:0000256" key="13">
    <source>
        <dbReference type="ARBA" id="ARBA00022917"/>
    </source>
</evidence>
<evidence type="ECO:0000256" key="5">
    <source>
        <dbReference type="ARBA" id="ARBA00022490"/>
    </source>
</evidence>
<dbReference type="InterPro" id="IPR012340">
    <property type="entry name" value="NA-bd_OB-fold"/>
</dbReference>
<dbReference type="Pfam" id="PF01588">
    <property type="entry name" value="tRNA_bind"/>
    <property type="match status" value="1"/>
</dbReference>
<comment type="similarity">
    <text evidence="3 16">Belongs to the class-I aminoacyl-tRNA synthetase family. MetG type 1 subfamily.</text>
</comment>
<dbReference type="Gene3D" id="2.40.50.140">
    <property type="entry name" value="Nucleic acid-binding proteins"/>
    <property type="match status" value="1"/>
</dbReference>
<evidence type="ECO:0000259" key="17">
    <source>
        <dbReference type="PROSITE" id="PS50886"/>
    </source>
</evidence>
<dbReference type="FunFam" id="2.40.50.140:FF:000042">
    <property type="entry name" value="Methionine--tRNA ligase"/>
    <property type="match status" value="1"/>
</dbReference>
<dbReference type="PRINTS" id="PR01041">
    <property type="entry name" value="TRNASYNTHMET"/>
</dbReference>
<evidence type="ECO:0000256" key="2">
    <source>
        <dbReference type="ARBA" id="ARBA00004496"/>
    </source>
</evidence>
<dbReference type="GO" id="GO:0005524">
    <property type="term" value="F:ATP binding"/>
    <property type="evidence" value="ECO:0007669"/>
    <property type="project" value="UniProtKB-UniRule"/>
</dbReference>
<keyword evidence="9 16" id="KW-0547">Nucleotide-binding</keyword>
<feature type="binding site" evidence="16">
    <location>
        <position position="161"/>
    </location>
    <ligand>
        <name>Zn(2+)</name>
        <dbReference type="ChEBI" id="CHEBI:29105"/>
    </ligand>
</feature>
<evidence type="ECO:0000256" key="8">
    <source>
        <dbReference type="ARBA" id="ARBA00022723"/>
    </source>
</evidence>
<dbReference type="KEGG" id="tin:Tint_0988"/>
<dbReference type="PROSITE" id="PS50886">
    <property type="entry name" value="TRBD"/>
    <property type="match status" value="1"/>
</dbReference>
<keyword evidence="5 16" id="KW-0963">Cytoplasm</keyword>
<dbReference type="InterPro" id="IPR002547">
    <property type="entry name" value="tRNA-bd_dom"/>
</dbReference>
<dbReference type="NCBIfam" id="NF001100">
    <property type="entry name" value="PRK00133.1"/>
    <property type="match status" value="1"/>
</dbReference>
<evidence type="ECO:0000256" key="1">
    <source>
        <dbReference type="ARBA" id="ARBA00003314"/>
    </source>
</evidence>
<evidence type="ECO:0000256" key="6">
    <source>
        <dbReference type="ARBA" id="ARBA00022555"/>
    </source>
</evidence>